<dbReference type="RefSeq" id="WP_095609696.1">
    <property type="nucleotide sequence ID" value="NZ_NMPM01000008.1"/>
</dbReference>
<protein>
    <submittedName>
        <fullName evidence="2">Uncharacterized protein</fullName>
    </submittedName>
</protein>
<evidence type="ECO:0000313" key="4">
    <source>
        <dbReference type="Proteomes" id="UP000218332"/>
    </source>
</evidence>
<dbReference type="EMBL" id="QEKQ01000001">
    <property type="protein sequence ID" value="PVY79017.1"/>
    <property type="molecule type" value="Genomic_DNA"/>
</dbReference>
<feature type="transmembrane region" description="Helical" evidence="1">
    <location>
        <begin position="46"/>
        <end position="69"/>
    </location>
</feature>
<name>A0A2A2I7X9_9GAMM</name>
<sequence>MAYRLVVLVFAILLVVALFGLIWWLCRLFLSHHGEVKNLNEKTQVLATWTFAGVAVGLVFVVLGAFVLGPWAFYRTVASHDVAVDDAAAVLWGFGIVLASLVISAGGLLILFNAVGAL</sequence>
<keyword evidence="1" id="KW-0472">Membrane</keyword>
<keyword evidence="4" id="KW-1185">Reference proteome</keyword>
<evidence type="ECO:0000313" key="2">
    <source>
        <dbReference type="EMBL" id="PAV27153.1"/>
    </source>
</evidence>
<proteinExistence type="predicted"/>
<keyword evidence="1" id="KW-1133">Transmembrane helix</keyword>
<feature type="transmembrane region" description="Helical" evidence="1">
    <location>
        <begin position="89"/>
        <end position="112"/>
    </location>
</feature>
<keyword evidence="1" id="KW-0812">Transmembrane</keyword>
<reference evidence="3 5" key="2">
    <citation type="submission" date="2018-04" db="EMBL/GenBank/DDBJ databases">
        <title>Genomic Encyclopedia of Type Strains, Phase IV (KMG-IV): sequencing the most valuable type-strain genomes for metagenomic binning, comparative biology and taxonomic classification.</title>
        <authorList>
            <person name="Goeker M."/>
        </authorList>
    </citation>
    <scope>NUCLEOTIDE SEQUENCE [LARGE SCALE GENOMIC DNA]</scope>
    <source>
        <strain evidence="3 5">DSM 28688</strain>
    </source>
</reference>
<reference evidence="2 4" key="1">
    <citation type="submission" date="2017-07" db="EMBL/GenBank/DDBJ databases">
        <title>Tamlnaduibacter salinus (Mi-7) genome sequencing.</title>
        <authorList>
            <person name="Verma A."/>
            <person name="Krishnamurthi S."/>
        </authorList>
    </citation>
    <scope>NUCLEOTIDE SEQUENCE [LARGE SCALE GENOMIC DNA]</scope>
    <source>
        <strain evidence="2 4">Mi-7</strain>
    </source>
</reference>
<dbReference type="EMBL" id="NMPM01000008">
    <property type="protein sequence ID" value="PAV27153.1"/>
    <property type="molecule type" value="Genomic_DNA"/>
</dbReference>
<dbReference type="AlphaFoldDB" id="A0A2A2I7X9"/>
<organism evidence="2 4">
    <name type="scientific">Tamilnaduibacter salinus</name>
    <dbReference type="NCBI Taxonomy" id="1484056"/>
    <lineage>
        <taxon>Bacteria</taxon>
        <taxon>Pseudomonadati</taxon>
        <taxon>Pseudomonadota</taxon>
        <taxon>Gammaproteobacteria</taxon>
        <taxon>Pseudomonadales</taxon>
        <taxon>Marinobacteraceae</taxon>
        <taxon>Tamilnaduibacter</taxon>
    </lineage>
</organism>
<evidence type="ECO:0000256" key="1">
    <source>
        <dbReference type="SAM" id="Phobius"/>
    </source>
</evidence>
<accession>A0A2A2I7X9</accession>
<dbReference type="Proteomes" id="UP000245887">
    <property type="component" value="Unassembled WGS sequence"/>
</dbReference>
<evidence type="ECO:0000313" key="5">
    <source>
        <dbReference type="Proteomes" id="UP000245887"/>
    </source>
</evidence>
<dbReference type="Proteomes" id="UP000218332">
    <property type="component" value="Unassembled WGS sequence"/>
</dbReference>
<evidence type="ECO:0000313" key="3">
    <source>
        <dbReference type="EMBL" id="PVY79017.1"/>
    </source>
</evidence>
<comment type="caution">
    <text evidence="2">The sequence shown here is derived from an EMBL/GenBank/DDBJ whole genome shotgun (WGS) entry which is preliminary data.</text>
</comment>
<gene>
    <name evidence="3" type="ORF">C8D92_101223</name>
    <name evidence="2" type="ORF">CF392_01475</name>
</gene>
<feature type="transmembrane region" description="Helical" evidence="1">
    <location>
        <begin position="6"/>
        <end position="26"/>
    </location>
</feature>